<dbReference type="GO" id="GO:0005085">
    <property type="term" value="F:guanyl-nucleotide exchange factor activity"/>
    <property type="evidence" value="ECO:0007669"/>
    <property type="project" value="UniProtKB-KW"/>
</dbReference>
<gene>
    <name evidence="8" type="ORF">TESG_08236</name>
</gene>
<proteinExistence type="inferred from homology"/>
<dbReference type="InterPro" id="IPR001849">
    <property type="entry name" value="PH_domain"/>
</dbReference>
<dbReference type="Pfam" id="PF00621">
    <property type="entry name" value="RhoGEF"/>
    <property type="match status" value="1"/>
</dbReference>
<dbReference type="Gene3D" id="2.30.29.30">
    <property type="entry name" value="Pleckstrin-homology domain (PH domain)/Phosphotyrosine-binding domain (PTB)"/>
    <property type="match status" value="1"/>
</dbReference>
<dbReference type="SUPFAM" id="SSF50729">
    <property type="entry name" value="PH domain-like"/>
    <property type="match status" value="1"/>
</dbReference>
<feature type="compositionally biased region" description="Basic and acidic residues" evidence="4">
    <location>
        <begin position="562"/>
        <end position="571"/>
    </location>
</feature>
<keyword evidence="2" id="KW-0597">Phosphoprotein</keyword>
<feature type="region of interest" description="Disordered" evidence="4">
    <location>
        <begin position="127"/>
        <end position="229"/>
    </location>
</feature>
<feature type="domain" description="DH" evidence="6">
    <location>
        <begin position="1135"/>
        <end position="1327"/>
    </location>
</feature>
<feature type="compositionally biased region" description="Low complexity" evidence="4">
    <location>
        <begin position="299"/>
        <end position="326"/>
    </location>
</feature>
<name>F2RMH9_TRIT1</name>
<evidence type="ECO:0000256" key="2">
    <source>
        <dbReference type="ARBA" id="ARBA00022553"/>
    </source>
</evidence>
<dbReference type="GO" id="GO:0006269">
    <property type="term" value="P:DNA replication, synthesis of primer"/>
    <property type="evidence" value="ECO:0007669"/>
    <property type="project" value="InterPro"/>
</dbReference>
<dbReference type="SUPFAM" id="SSF48065">
    <property type="entry name" value="DBL homology domain (DH-domain)"/>
    <property type="match status" value="1"/>
</dbReference>
<dbReference type="SMART" id="SM00325">
    <property type="entry name" value="RhoGEF"/>
    <property type="match status" value="1"/>
</dbReference>
<feature type="compositionally biased region" description="Polar residues" evidence="4">
    <location>
        <begin position="173"/>
        <end position="199"/>
    </location>
</feature>
<dbReference type="Gene3D" id="1.20.900.10">
    <property type="entry name" value="Dbl homology (DH) domain"/>
    <property type="match status" value="1"/>
</dbReference>
<feature type="compositionally biased region" description="Polar residues" evidence="4">
    <location>
        <begin position="372"/>
        <end position="382"/>
    </location>
</feature>
<evidence type="ECO:0008006" key="10">
    <source>
        <dbReference type="Google" id="ProtNLM"/>
    </source>
</evidence>
<feature type="compositionally biased region" description="Low complexity" evidence="4">
    <location>
        <begin position="337"/>
        <end position="352"/>
    </location>
</feature>
<dbReference type="PROSITE" id="PS50010">
    <property type="entry name" value="DH_2"/>
    <property type="match status" value="1"/>
</dbReference>
<dbReference type="InterPro" id="IPR035899">
    <property type="entry name" value="DBL_dom_sf"/>
</dbReference>
<feature type="compositionally biased region" description="Low complexity" evidence="4">
    <location>
        <begin position="383"/>
        <end position="396"/>
    </location>
</feature>
<evidence type="ECO:0000259" key="7">
    <source>
        <dbReference type="PROSITE" id="PS50219"/>
    </source>
</evidence>
<reference evidence="9" key="1">
    <citation type="journal article" date="2012" name="MBio">
        <title>Comparative genome analysis of Trichophyton rubrum and related dermatophytes reveals candidate genes involved in infection.</title>
        <authorList>
            <person name="Martinez D.A."/>
            <person name="Oliver B.G."/>
            <person name="Graeser Y."/>
            <person name="Goldberg J.M."/>
            <person name="Li W."/>
            <person name="Martinez-Rossi N.M."/>
            <person name="Monod M."/>
            <person name="Shelest E."/>
            <person name="Barton R.C."/>
            <person name="Birch E."/>
            <person name="Brakhage A.A."/>
            <person name="Chen Z."/>
            <person name="Gurr S.J."/>
            <person name="Heiman D."/>
            <person name="Heitman J."/>
            <person name="Kosti I."/>
            <person name="Rossi A."/>
            <person name="Saif S."/>
            <person name="Samalova M."/>
            <person name="Saunders C.W."/>
            <person name="Shea T."/>
            <person name="Summerbell R.C."/>
            <person name="Xu J."/>
            <person name="Young S."/>
            <person name="Zeng Q."/>
            <person name="Birren B.W."/>
            <person name="Cuomo C.A."/>
            <person name="White T.C."/>
        </authorList>
    </citation>
    <scope>NUCLEOTIDE SEQUENCE [LARGE SCALE GENOMIC DNA]</scope>
    <source>
        <strain evidence="9">CBS 112818</strain>
    </source>
</reference>
<feature type="region of interest" description="Disordered" evidence="4">
    <location>
        <begin position="681"/>
        <end position="729"/>
    </location>
</feature>
<feature type="compositionally biased region" description="Low complexity" evidence="4">
    <location>
        <begin position="359"/>
        <end position="371"/>
    </location>
</feature>
<comment type="similarity">
    <text evidence="1">Belongs to the eukaryotic-type primase small subunit family.</text>
</comment>
<feature type="compositionally biased region" description="Low complexity" evidence="4">
    <location>
        <begin position="263"/>
        <end position="289"/>
    </location>
</feature>
<dbReference type="PROSITE" id="PS50219">
    <property type="entry name" value="CNH"/>
    <property type="match status" value="1"/>
</dbReference>
<evidence type="ECO:0000256" key="1">
    <source>
        <dbReference type="ARBA" id="ARBA00009762"/>
    </source>
</evidence>
<feature type="domain" description="PH" evidence="5">
    <location>
        <begin position="1364"/>
        <end position="1526"/>
    </location>
</feature>
<dbReference type="HOGENOM" id="CLU_001083_0_0_1"/>
<feature type="compositionally biased region" description="Pro residues" evidence="4">
    <location>
        <begin position="522"/>
        <end position="531"/>
    </location>
</feature>
<evidence type="ECO:0000259" key="6">
    <source>
        <dbReference type="PROSITE" id="PS50010"/>
    </source>
</evidence>
<sequence>MSIKVIDAALRDDFGFQHILWVYSGRRGAHAWVCDKVARNLPDDRRRAIAGYLEVVRGGSQSGKRVNLRRPLHPHITRSIDTLREYFASTVLVDQDPFSRPDQAARLIELLPDKTLRAALQKKWDSAPGRLTEAGSSRKEQNAEHKGSASPTMSDQENRPPRAYPPLSAAVSHGQSQPHVHHGQQGTAVQAPSYASQYPTGPHLASQKPPPPHAQMQRSPSYQAGDDTGYFDSRAAAAVGGGGGAGAGSAAYPYHDGRGGSLHGSHSSNFGSRHSQHSTVSQTSSHGSSAMSGYQHQYQGPNTPSPSQQQPSYNPQQFSQQQQQQQPPTPQQAGYNPQVFSQFSSQQPHHQPYNPAAYQSSPSVRSFQSSPAGNWSAGTPVQTSYPSTSPSFFPPSHAVPTSPGPMSARPLETYSDYSLPYGNNTTHHHPTYPPMPSQSVAATPVSAHPSSYSSYNYPSSNHSQSTISYGTEATNDRIRRYSSAKPPAQTLDYQYMPNPPAHGSVHHDAGYRISTRHASYPASPPPPPPPAHQNSQSTSPRRTDTLTRHPQARPLPGPPTESEGRNSREQVEPSYDDIIKQVEAAVMEGRPDTTRRHSSRARRPLPQQPPIQESDDGAYPTSAVSPGVQLLPDEVQTHTNGGNISSTGTGQYVNYNAYSDDSDAEVAAGLEALRVADEEEAAMRARRNTHTSTTSSFGYQHQEPPPPPPPPQNQHHHHGESSSDSDFALHDIGLYGGGYSADMHYGEDALMHGVRTSSQPDGRGSTPNQYDYPSIDQDSIHPFPEIEPTARVDTVGTGGLSEPSAYRRMSFENGDEAALRRPSSATSSLSDLPGEGEPQDLFFHPGMSARPLPPPPVPVTTQNLLPHLMPAGTYRSSEHTGQIPLDQYHMPPYPTSPDTYSYSNSTPAVPRSTSLSDHTNTHKSADAIIRSKTDADRAKSKQAAYDSSMSTPSVTLDLPVLPAGKRKKFHPGKLSSEQFRKCTEPWAISAIVAWIRDLAEDEADLKEHSIVDAIVALLTHKVPTMNTADAETLSDRVVKRMFAAGALIKDEEWVKFGPGTLSGVLWQITGQGCYSSRLHNQEYDIFGRCYSHHCMRTLKKINLKMVEAQKKAEDWATFYKVGKEVFANHSKKEIDRQNNLHEIVTTEDSYIAQLDVLRTLYRDTLATAQPSVINPKRLDRFLRDVFGKVDAVKRVNEEYLLAQLKYRQKEQGPFIVGFSDIFREWIRKAKAAYIEYAATFPNANYLVRREAESNMLFRSFLNQARENRLSNRLSWDTYLKAPITRIQRYTLLLNTVYKNMEKDSEEKSNLLQAIEEIKLVALDCDNKVGEMTKKMDLKELGAKLQLRPEMKSIVELNLEHLGREIIHQGDLQRPRTKRFNWVDIRAILFDHYLVLAKIVIHRDAAGIKHEMFDVSKLPIPMDLLTLVSTNDDPVVRSTVKGIAPANPRAGAPAGLAHAATAPQISSPTPGAAGRSVTTTVLENSRDEKILYPFRIKHLGKRDVYVLYAPTAQSRQEWCEKIYEAKTKHAAALYAQNAEPFRLRVLSDSAFAYSDQAVPPKSAVIKGTPLDRAIREVEKKYERNLSRPLPVCRAAVNCATVFQQPPGKMMCAIGTDYGVYISAYDDPRGWTKGISMLRVTQVAVFEEFNLFLLISDKSLIGYHLDSICPVNGAVQPDSQRRAPQKLSGNREVGFFAAGRMKDRALVFYKKRDGISSTFKVLEPVLQKSSSSRSRFLSRRGQTEFFREYDEFYIPAESYGINLFHTSLAIATSRGVEVLTLDKKQPWSVPNLKSEQADVQSHLTSIANRVKDLRPLGMFRLSDSEFLVAFQECAVYVNKHGDVSRSVVMEFVGIAHSACLCGKFLLLFNEDFVEVRNAMNGRLRQVIAGRNVTLLDDGGNGNSGIDQHTNAVGGSNFNEAASTPAGMGRNGLGISTGFGTVYRTVKICMQHPERERSQIVLELLENEGQKD</sequence>
<feature type="compositionally biased region" description="Pro residues" evidence="4">
    <location>
        <begin position="703"/>
        <end position="712"/>
    </location>
</feature>
<dbReference type="InterPro" id="IPR057283">
    <property type="entry name" value="RGF3_WH"/>
</dbReference>
<dbReference type="SUPFAM" id="SSF56747">
    <property type="entry name" value="Prim-pol domain"/>
    <property type="match status" value="1"/>
</dbReference>
<dbReference type="Gene3D" id="3.90.920.10">
    <property type="entry name" value="DNA primase, PRIM domain"/>
    <property type="match status" value="1"/>
</dbReference>
<dbReference type="InterPro" id="IPR052233">
    <property type="entry name" value="Rho-type_GEFs"/>
</dbReference>
<evidence type="ECO:0000259" key="5">
    <source>
        <dbReference type="PROSITE" id="PS50003"/>
    </source>
</evidence>
<dbReference type="Proteomes" id="UP000009172">
    <property type="component" value="Unassembled WGS sequence"/>
</dbReference>
<dbReference type="Pfam" id="PF23582">
    <property type="entry name" value="WHD_RGF3"/>
    <property type="match status" value="1"/>
</dbReference>
<protein>
    <recommendedName>
        <fullName evidence="10">CNH domain-containing protein</fullName>
    </recommendedName>
</protein>
<dbReference type="Pfam" id="PF00780">
    <property type="entry name" value="CNH"/>
    <property type="match status" value="1"/>
</dbReference>
<dbReference type="OrthoDB" id="660555at2759"/>
<keyword evidence="9" id="KW-1185">Reference proteome</keyword>
<dbReference type="SMART" id="SM00233">
    <property type="entry name" value="PH"/>
    <property type="match status" value="1"/>
</dbReference>
<evidence type="ECO:0000313" key="8">
    <source>
        <dbReference type="EMBL" id="EGD92528.1"/>
    </source>
</evidence>
<dbReference type="InterPro" id="IPR000219">
    <property type="entry name" value="DH_dom"/>
</dbReference>
<dbReference type="InterPro" id="IPR002755">
    <property type="entry name" value="DNA_primase_S"/>
</dbReference>
<dbReference type="Pfam" id="PF15405">
    <property type="entry name" value="PH_5"/>
    <property type="match status" value="1"/>
</dbReference>
<organism evidence="8 9">
    <name type="scientific">Trichophyton tonsurans (strain CBS 112818)</name>
    <name type="common">Scalp ringworm fungus</name>
    <dbReference type="NCBI Taxonomy" id="647933"/>
    <lineage>
        <taxon>Eukaryota</taxon>
        <taxon>Fungi</taxon>
        <taxon>Dikarya</taxon>
        <taxon>Ascomycota</taxon>
        <taxon>Pezizomycotina</taxon>
        <taxon>Eurotiomycetes</taxon>
        <taxon>Eurotiomycetidae</taxon>
        <taxon>Onygenales</taxon>
        <taxon>Arthrodermataceae</taxon>
        <taxon>Trichophyton</taxon>
    </lineage>
</organism>
<feature type="region of interest" description="Disordered" evidence="4">
    <location>
        <begin position="898"/>
        <end position="923"/>
    </location>
</feature>
<dbReference type="Pfam" id="PF01896">
    <property type="entry name" value="DNA_primase_S"/>
    <property type="match status" value="1"/>
</dbReference>
<feature type="region of interest" description="Disordered" evidence="4">
    <location>
        <begin position="815"/>
        <end position="836"/>
    </location>
</feature>
<dbReference type="PANTHER" id="PTHR46572:SF1">
    <property type="entry name" value="RHO1 GUANINE NUCLEOTIDE EXCHANGE FACTOR TUS1"/>
    <property type="match status" value="1"/>
</dbReference>
<feature type="compositionally biased region" description="Low complexity" evidence="4">
    <location>
        <begin position="898"/>
        <end position="907"/>
    </location>
</feature>
<evidence type="ECO:0000313" key="9">
    <source>
        <dbReference type="Proteomes" id="UP000009172"/>
    </source>
</evidence>
<dbReference type="SMART" id="SM00036">
    <property type="entry name" value="CNH"/>
    <property type="match status" value="1"/>
</dbReference>
<dbReference type="InterPro" id="IPR041675">
    <property type="entry name" value="PH_5"/>
</dbReference>
<keyword evidence="3" id="KW-0344">Guanine-nucleotide releasing factor</keyword>
<feature type="region of interest" description="Disordered" evidence="4">
    <location>
        <begin position="257"/>
        <end position="408"/>
    </location>
</feature>
<feature type="compositionally biased region" description="Polar residues" evidence="4">
    <location>
        <begin position="690"/>
        <end position="699"/>
    </location>
</feature>
<feature type="region of interest" description="Disordered" evidence="4">
    <location>
        <begin position="586"/>
        <end position="626"/>
    </location>
</feature>
<feature type="compositionally biased region" description="Basic and acidic residues" evidence="4">
    <location>
        <begin position="136"/>
        <end position="147"/>
    </location>
</feature>
<dbReference type="PROSITE" id="PS50003">
    <property type="entry name" value="PH_DOMAIN"/>
    <property type="match status" value="1"/>
</dbReference>
<feature type="domain" description="CNH" evidence="7">
    <location>
        <begin position="1592"/>
        <end position="1900"/>
    </location>
</feature>
<dbReference type="CDD" id="cd00160">
    <property type="entry name" value="RhoGEF"/>
    <property type="match status" value="1"/>
</dbReference>
<dbReference type="InterPro" id="IPR001180">
    <property type="entry name" value="CNH_dom"/>
</dbReference>
<evidence type="ECO:0000256" key="3">
    <source>
        <dbReference type="ARBA" id="ARBA00022658"/>
    </source>
</evidence>
<dbReference type="PANTHER" id="PTHR46572">
    <property type="entry name" value="RHO1 GDP-GTP EXCHANGE PROTEIN 1-RELATED"/>
    <property type="match status" value="1"/>
</dbReference>
<feature type="region of interest" description="Disordered" evidence="4">
    <location>
        <begin position="516"/>
        <end position="574"/>
    </location>
</feature>
<evidence type="ECO:0000256" key="4">
    <source>
        <dbReference type="SAM" id="MobiDB-lite"/>
    </source>
</evidence>
<dbReference type="GO" id="GO:0003899">
    <property type="term" value="F:DNA-directed RNA polymerase activity"/>
    <property type="evidence" value="ECO:0007669"/>
    <property type="project" value="InterPro"/>
</dbReference>
<dbReference type="EMBL" id="GG698477">
    <property type="protein sequence ID" value="EGD92528.1"/>
    <property type="molecule type" value="Genomic_DNA"/>
</dbReference>
<accession>F2RMH9</accession>
<dbReference type="InterPro" id="IPR011993">
    <property type="entry name" value="PH-like_dom_sf"/>
</dbReference>